<keyword evidence="2" id="KW-0560">Oxidoreductase</keyword>
<dbReference type="EMBL" id="JACWMX010000002">
    <property type="protein sequence ID" value="MBD1392945.1"/>
    <property type="molecule type" value="Genomic_DNA"/>
</dbReference>
<proteinExistence type="predicted"/>
<dbReference type="InterPro" id="IPR051609">
    <property type="entry name" value="NmrA/Isoflavone_reductase-like"/>
</dbReference>
<keyword evidence="1" id="KW-0521">NADP</keyword>
<gene>
    <name evidence="4" type="ORF">IDJ76_07540</name>
</gene>
<sequence length="293" mass="32928">MEKLILVVGATGHLGEKICRALTKQNVRVRAVVRKESKQEKILTLEKMGIDVFIVDSHNEKELIGACQGVSCIVSALAGLHDVIVDMQTKILNAAVAAGVPRFIPSDFSTDFKGIPMGENRNFDLRKEFQEILDKSSIQATSIFNGAFADVLRYNTPLFNVKEKTIAYYDDKADWKIDFTTMDDTAAFTAMTALDHFAPRYLRIASFRVSPNDLVDLSEHYKGAKFQLSDMGSMAGFSAYIKTQRAAYPEGENELYPKWQQAQYLYSMFLAHHAELDNDRYTGLSWSPVDVNI</sequence>
<dbReference type="PANTHER" id="PTHR47706:SF1">
    <property type="entry name" value="CIPA-LIKE, PUTATIVE (AFU_ORTHOLOGUE AFUA_1G12460)-RELATED"/>
    <property type="match status" value="1"/>
</dbReference>
<comment type="caution">
    <text evidence="4">The sequence shown here is derived from an EMBL/GenBank/DDBJ whole genome shotgun (WGS) entry which is preliminary data.</text>
</comment>
<protein>
    <submittedName>
        <fullName evidence="4">NmrA family NAD(P)-binding protein</fullName>
    </submittedName>
</protein>
<dbReference type="GO" id="GO:0016491">
    <property type="term" value="F:oxidoreductase activity"/>
    <property type="evidence" value="ECO:0007669"/>
    <property type="project" value="UniProtKB-KW"/>
</dbReference>
<dbReference type="RefSeq" id="WP_191162328.1">
    <property type="nucleotide sequence ID" value="NZ_JACWMX010000002.1"/>
</dbReference>
<reference evidence="4" key="1">
    <citation type="submission" date="2020-09" db="EMBL/GenBank/DDBJ databases">
        <title>Novel species of Mucilaginibacter isolated from a glacier on the Tibetan Plateau.</title>
        <authorList>
            <person name="Liu Q."/>
            <person name="Xin Y.-H."/>
        </authorList>
    </citation>
    <scope>NUCLEOTIDE SEQUENCE</scope>
    <source>
        <strain evidence="4">ZB1P21</strain>
    </source>
</reference>
<evidence type="ECO:0000256" key="2">
    <source>
        <dbReference type="ARBA" id="ARBA00023002"/>
    </source>
</evidence>
<evidence type="ECO:0000313" key="4">
    <source>
        <dbReference type="EMBL" id="MBD1392945.1"/>
    </source>
</evidence>
<dbReference type="InterPro" id="IPR036291">
    <property type="entry name" value="NAD(P)-bd_dom_sf"/>
</dbReference>
<dbReference type="Gene3D" id="3.90.25.10">
    <property type="entry name" value="UDP-galactose 4-epimerase, domain 1"/>
    <property type="match status" value="1"/>
</dbReference>
<dbReference type="SUPFAM" id="SSF51735">
    <property type="entry name" value="NAD(P)-binding Rossmann-fold domains"/>
    <property type="match status" value="1"/>
</dbReference>
<dbReference type="PANTHER" id="PTHR47706">
    <property type="entry name" value="NMRA-LIKE FAMILY PROTEIN"/>
    <property type="match status" value="1"/>
</dbReference>
<organism evidence="4 5">
    <name type="scientific">Mucilaginibacter glaciei</name>
    <dbReference type="NCBI Taxonomy" id="2772109"/>
    <lineage>
        <taxon>Bacteria</taxon>
        <taxon>Pseudomonadati</taxon>
        <taxon>Bacteroidota</taxon>
        <taxon>Sphingobacteriia</taxon>
        <taxon>Sphingobacteriales</taxon>
        <taxon>Sphingobacteriaceae</taxon>
        <taxon>Mucilaginibacter</taxon>
    </lineage>
</organism>
<dbReference type="AlphaFoldDB" id="A0A926NQP6"/>
<dbReference type="Proteomes" id="UP000619078">
    <property type="component" value="Unassembled WGS sequence"/>
</dbReference>
<feature type="domain" description="NmrA-like" evidence="3">
    <location>
        <begin position="1"/>
        <end position="226"/>
    </location>
</feature>
<name>A0A926NQP6_9SPHI</name>
<dbReference type="Gene3D" id="3.40.50.720">
    <property type="entry name" value="NAD(P)-binding Rossmann-like Domain"/>
    <property type="match status" value="1"/>
</dbReference>
<dbReference type="Pfam" id="PF05368">
    <property type="entry name" value="NmrA"/>
    <property type="match status" value="1"/>
</dbReference>
<accession>A0A926NQP6</accession>
<dbReference type="InterPro" id="IPR008030">
    <property type="entry name" value="NmrA-like"/>
</dbReference>
<evidence type="ECO:0000256" key="1">
    <source>
        <dbReference type="ARBA" id="ARBA00022857"/>
    </source>
</evidence>
<evidence type="ECO:0000259" key="3">
    <source>
        <dbReference type="Pfam" id="PF05368"/>
    </source>
</evidence>
<keyword evidence="5" id="KW-1185">Reference proteome</keyword>
<evidence type="ECO:0000313" key="5">
    <source>
        <dbReference type="Proteomes" id="UP000619078"/>
    </source>
</evidence>